<dbReference type="AlphaFoldDB" id="A0A382S5D6"/>
<organism evidence="4">
    <name type="scientific">marine metagenome</name>
    <dbReference type="NCBI Taxonomy" id="408172"/>
    <lineage>
        <taxon>unclassified sequences</taxon>
        <taxon>metagenomes</taxon>
        <taxon>ecological metagenomes</taxon>
    </lineage>
</organism>
<dbReference type="Gene3D" id="3.40.50.720">
    <property type="entry name" value="NAD(P)-binding Rossmann-like Domain"/>
    <property type="match status" value="1"/>
</dbReference>
<comment type="similarity">
    <text evidence="1">Belongs to the pyrroline-5-carboxylate reductase family.</text>
</comment>
<accession>A0A382S5D6</accession>
<dbReference type="GO" id="GO:0055129">
    <property type="term" value="P:L-proline biosynthetic process"/>
    <property type="evidence" value="ECO:0007669"/>
    <property type="project" value="TreeGrafter"/>
</dbReference>
<evidence type="ECO:0000313" key="4">
    <source>
        <dbReference type="EMBL" id="SVD05083.1"/>
    </source>
</evidence>
<name>A0A382S5D6_9ZZZZ</name>
<protein>
    <recommendedName>
        <fullName evidence="3">Pyrroline-5-carboxylate reductase catalytic N-terminal domain-containing protein</fullName>
    </recommendedName>
</protein>
<evidence type="ECO:0000259" key="3">
    <source>
        <dbReference type="Pfam" id="PF03807"/>
    </source>
</evidence>
<evidence type="ECO:0000256" key="2">
    <source>
        <dbReference type="ARBA" id="ARBA00023002"/>
    </source>
</evidence>
<keyword evidence="2" id="KW-0560">Oxidoreductase</keyword>
<dbReference type="PANTHER" id="PTHR11645">
    <property type="entry name" value="PYRROLINE-5-CARBOXYLATE REDUCTASE"/>
    <property type="match status" value="1"/>
</dbReference>
<feature type="non-terminal residue" evidence="4">
    <location>
        <position position="97"/>
    </location>
</feature>
<dbReference type="Pfam" id="PF03807">
    <property type="entry name" value="F420_oxidored"/>
    <property type="match status" value="1"/>
</dbReference>
<dbReference type="InterPro" id="IPR036291">
    <property type="entry name" value="NAD(P)-bd_dom_sf"/>
</dbReference>
<gene>
    <name evidence="4" type="ORF">METZ01_LOCUS357937</name>
</gene>
<dbReference type="PANTHER" id="PTHR11645:SF0">
    <property type="entry name" value="PYRROLINE-5-CARBOXYLATE REDUCTASE 3"/>
    <property type="match status" value="1"/>
</dbReference>
<evidence type="ECO:0000256" key="1">
    <source>
        <dbReference type="ARBA" id="ARBA00005525"/>
    </source>
</evidence>
<proteinExistence type="inferred from homology"/>
<dbReference type="EMBL" id="UINC01126540">
    <property type="protein sequence ID" value="SVD05083.1"/>
    <property type="molecule type" value="Genomic_DNA"/>
</dbReference>
<feature type="domain" description="Pyrroline-5-carboxylate reductase catalytic N-terminal" evidence="3">
    <location>
        <begin position="3"/>
        <end position="93"/>
    </location>
</feature>
<reference evidence="4" key="1">
    <citation type="submission" date="2018-05" db="EMBL/GenBank/DDBJ databases">
        <authorList>
            <person name="Lanie J.A."/>
            <person name="Ng W.-L."/>
            <person name="Kazmierczak K.M."/>
            <person name="Andrzejewski T.M."/>
            <person name="Davidsen T.M."/>
            <person name="Wayne K.J."/>
            <person name="Tettelin H."/>
            <person name="Glass J.I."/>
            <person name="Rusch D."/>
            <person name="Podicherti R."/>
            <person name="Tsui H.-C.T."/>
            <person name="Winkler M.E."/>
        </authorList>
    </citation>
    <scope>NUCLEOTIDE SEQUENCE</scope>
</reference>
<dbReference type="SUPFAM" id="SSF51735">
    <property type="entry name" value="NAD(P)-binding Rossmann-fold domains"/>
    <property type="match status" value="1"/>
</dbReference>
<dbReference type="GO" id="GO:0004735">
    <property type="term" value="F:pyrroline-5-carboxylate reductase activity"/>
    <property type="evidence" value="ECO:0007669"/>
    <property type="project" value="TreeGrafter"/>
</dbReference>
<sequence>MNVSLIGGGVMGEVFLSAGIRSGLFDVERTIVCDIRPERCEELAKKYKVRTTSNLQEAFASSELAFVAVKPQDLEAIKFDLSDRTCLVSIMAGVTIK</sequence>
<dbReference type="InterPro" id="IPR028939">
    <property type="entry name" value="P5C_Rdtase_cat_N"/>
</dbReference>